<name>A0A212JR07_9FIRM</name>
<dbReference type="EMBL" id="FLUN01000001">
    <property type="protein sequence ID" value="SBW01904.1"/>
    <property type="molecule type" value="Genomic_DNA"/>
</dbReference>
<dbReference type="InterPro" id="IPR036390">
    <property type="entry name" value="WH_DNA-bd_sf"/>
</dbReference>
<evidence type="ECO:0000313" key="2">
    <source>
        <dbReference type="EMBL" id="SBW01904.1"/>
    </source>
</evidence>
<dbReference type="InterPro" id="IPR005149">
    <property type="entry name" value="Tscrpt_reg_PadR_N"/>
</dbReference>
<gene>
    <name evidence="2" type="ORF">KL86CLO1_11563</name>
</gene>
<accession>A0A212JR07</accession>
<dbReference type="InterPro" id="IPR052509">
    <property type="entry name" value="Metal_resp_DNA-bind_regulator"/>
</dbReference>
<dbReference type="Gene3D" id="1.10.10.10">
    <property type="entry name" value="Winged helix-like DNA-binding domain superfamily/Winged helix DNA-binding domain"/>
    <property type="match status" value="1"/>
</dbReference>
<dbReference type="PANTHER" id="PTHR33169:SF13">
    <property type="entry name" value="PADR-FAMILY TRANSCRIPTIONAL REGULATOR"/>
    <property type="match status" value="1"/>
</dbReference>
<dbReference type="PANTHER" id="PTHR33169">
    <property type="entry name" value="PADR-FAMILY TRANSCRIPTIONAL REGULATOR"/>
    <property type="match status" value="1"/>
</dbReference>
<dbReference type="Pfam" id="PF03551">
    <property type="entry name" value="PadR"/>
    <property type="match status" value="1"/>
</dbReference>
<dbReference type="AlphaFoldDB" id="A0A212JR07"/>
<sequence length="130" mass="14121">MRDSVKGGALTEVTFFVLLAVHAPRHGYAVMQFVEERTAGRLRLGAGSLYGAISALVEKGWAAALEEQDGRKKEYLVTNLGRQVAQAELERLRGLVSTAEQIMEEAEHEEDIQVLRGFPGAAGALAEQLV</sequence>
<feature type="domain" description="Transcription regulator PadR N-terminal" evidence="1">
    <location>
        <begin position="21"/>
        <end position="86"/>
    </location>
</feature>
<organism evidence="2">
    <name type="scientific">uncultured Eubacteriales bacterium</name>
    <dbReference type="NCBI Taxonomy" id="172733"/>
    <lineage>
        <taxon>Bacteria</taxon>
        <taxon>Bacillati</taxon>
        <taxon>Bacillota</taxon>
        <taxon>Clostridia</taxon>
        <taxon>Eubacteriales</taxon>
        <taxon>environmental samples</taxon>
    </lineage>
</organism>
<dbReference type="InterPro" id="IPR036388">
    <property type="entry name" value="WH-like_DNA-bd_sf"/>
</dbReference>
<dbReference type="SUPFAM" id="SSF46785">
    <property type="entry name" value="Winged helix' DNA-binding domain"/>
    <property type="match status" value="1"/>
</dbReference>
<protein>
    <recommendedName>
        <fullName evidence="1">Transcription regulator PadR N-terminal domain-containing protein</fullName>
    </recommendedName>
</protein>
<reference evidence="2" key="1">
    <citation type="submission" date="2016-04" db="EMBL/GenBank/DDBJ databases">
        <authorList>
            <person name="Evans L.H."/>
            <person name="Alamgir A."/>
            <person name="Owens N."/>
            <person name="Weber N.D."/>
            <person name="Virtaneva K."/>
            <person name="Barbian K."/>
            <person name="Babar A."/>
            <person name="Rosenke K."/>
        </authorList>
    </citation>
    <scope>NUCLEOTIDE SEQUENCE</scope>
    <source>
        <strain evidence="2">86</strain>
    </source>
</reference>
<proteinExistence type="predicted"/>
<evidence type="ECO:0000259" key="1">
    <source>
        <dbReference type="Pfam" id="PF03551"/>
    </source>
</evidence>